<keyword evidence="4 8" id="KW-0805">Transcription regulation</keyword>
<dbReference type="AlphaFoldDB" id="A0A1B9HZG6"/>
<reference evidence="12" key="4">
    <citation type="submission" date="2024-02" db="EMBL/GenBank/DDBJ databases">
        <title>Comparative genomics of Cryptococcus and Kwoniella reveals pathogenesis evolution and contrasting modes of karyotype evolution via chromosome fusion or intercentromeric recombination.</title>
        <authorList>
            <person name="Coelho M.A."/>
            <person name="David-Palma M."/>
            <person name="Shea T."/>
            <person name="Bowers K."/>
            <person name="McGinley-Smith S."/>
            <person name="Mohammad A.W."/>
            <person name="Gnirke A."/>
            <person name="Yurkov A.M."/>
            <person name="Nowrousian M."/>
            <person name="Sun S."/>
            <person name="Cuomo C.A."/>
            <person name="Heitman J."/>
        </authorList>
    </citation>
    <scope>NUCLEOTIDE SEQUENCE</scope>
    <source>
        <strain evidence="12">CBS 10737</strain>
    </source>
</reference>
<keyword evidence="6 8" id="KW-0539">Nucleus</keyword>
<organism evidence="11">
    <name type="scientific">Kwoniella pini CBS 10737</name>
    <dbReference type="NCBI Taxonomy" id="1296096"/>
    <lineage>
        <taxon>Eukaryota</taxon>
        <taxon>Fungi</taxon>
        <taxon>Dikarya</taxon>
        <taxon>Basidiomycota</taxon>
        <taxon>Agaricomycotina</taxon>
        <taxon>Tremellomycetes</taxon>
        <taxon>Tremellales</taxon>
        <taxon>Cryptococcaceae</taxon>
        <taxon>Kwoniella</taxon>
    </lineage>
</organism>
<accession>A0A1B9HZG6</accession>
<dbReference type="KEGG" id="kpin:30173777"/>
<reference evidence="12" key="2">
    <citation type="submission" date="2013-07" db="EMBL/GenBank/DDBJ databases">
        <authorList>
            <consortium name="The Broad Institute Genome Sequencing Platform"/>
            <person name="Cuomo C."/>
            <person name="Litvintseva A."/>
            <person name="Chen Y."/>
            <person name="Heitman J."/>
            <person name="Sun S."/>
            <person name="Springer D."/>
            <person name="Dromer F."/>
            <person name="Young S.K."/>
            <person name="Zeng Q."/>
            <person name="Gargeya S."/>
            <person name="Fitzgerald M."/>
            <person name="Abouelleil A."/>
            <person name="Alvarado L."/>
            <person name="Berlin A.M."/>
            <person name="Chapman S.B."/>
            <person name="Dewar J."/>
            <person name="Goldberg J."/>
            <person name="Griggs A."/>
            <person name="Gujja S."/>
            <person name="Hansen M."/>
            <person name="Howarth C."/>
            <person name="Imamovic A."/>
            <person name="Larimer J."/>
            <person name="McCowan C."/>
            <person name="Murphy C."/>
            <person name="Pearson M."/>
            <person name="Priest M."/>
            <person name="Roberts A."/>
            <person name="Saif S."/>
            <person name="Shea T."/>
            <person name="Sykes S."/>
            <person name="Wortman J."/>
            <person name="Nusbaum C."/>
            <person name="Birren B."/>
        </authorList>
    </citation>
    <scope>NUCLEOTIDE SEQUENCE</scope>
    <source>
        <strain evidence="12">CBS 10737</strain>
    </source>
</reference>
<evidence type="ECO:0000313" key="11">
    <source>
        <dbReference type="EMBL" id="OCF48628.1"/>
    </source>
</evidence>
<dbReference type="RefSeq" id="XP_019009847.1">
    <property type="nucleotide sequence ID" value="XM_019157129.1"/>
</dbReference>
<keyword evidence="9" id="KW-0175">Coiled coil</keyword>
<dbReference type="Pfam" id="PF10018">
    <property type="entry name" value="Med4"/>
    <property type="match status" value="1"/>
</dbReference>
<evidence type="ECO:0000256" key="2">
    <source>
        <dbReference type="ARBA" id="ARBA00009626"/>
    </source>
</evidence>
<comment type="function">
    <text evidence="8">Component of the Mediator complex, a coactivator involved in the regulated transcription of nearly all RNA polymerase II-dependent genes. Mediator functions as a bridge to convey information from gene-specific regulatory proteins to the basal RNA polymerase II transcription machinery. Mediator is recruited to promoters by direct interactions with regulatory proteins and serves as a scaffold for the assembly of a functional preinitiation complex with RNA polymerase II and the general transcription factors.</text>
</comment>
<evidence type="ECO:0000313" key="13">
    <source>
        <dbReference type="Proteomes" id="UP000094020"/>
    </source>
</evidence>
<dbReference type="GO" id="GO:0006357">
    <property type="term" value="P:regulation of transcription by RNA polymerase II"/>
    <property type="evidence" value="ECO:0007669"/>
    <property type="project" value="InterPro"/>
</dbReference>
<dbReference type="GO" id="GO:0016592">
    <property type="term" value="C:mediator complex"/>
    <property type="evidence" value="ECO:0007669"/>
    <property type="project" value="InterPro"/>
</dbReference>
<reference evidence="11" key="3">
    <citation type="submission" date="2016-07" db="EMBL/GenBank/DDBJ databases">
        <title>Evolution of pathogenesis and genome organization in the Tremellales.</title>
        <authorList>
            <person name="Cuomo C."/>
            <person name="Litvintseva A."/>
            <person name="Heitman J."/>
            <person name="Chen Y."/>
            <person name="Sun S."/>
            <person name="Springer D."/>
            <person name="Dromer F."/>
            <person name="Young S."/>
            <person name="Zeng Q."/>
            <person name="Chapman S."/>
            <person name="Gujja S."/>
            <person name="Saif S."/>
            <person name="Birren B."/>
        </authorList>
    </citation>
    <scope>NUCLEOTIDE SEQUENCE</scope>
    <source>
        <strain evidence="11">CBS 10737</strain>
    </source>
</reference>
<dbReference type="PANTHER" id="PTHR13208">
    <property type="entry name" value="MEDIATOR OF RNA POLYMERASE II TRANSCRIPTION SUBUNIT 4"/>
    <property type="match status" value="1"/>
</dbReference>
<reference evidence="11" key="1">
    <citation type="submission" date="2013-07" db="EMBL/GenBank/DDBJ databases">
        <title>The Genome Sequence of Cryptococcus pinus CBS10737.</title>
        <authorList>
            <consortium name="The Broad Institute Genome Sequencing Platform"/>
            <person name="Cuomo C."/>
            <person name="Litvintseva A."/>
            <person name="Chen Y."/>
            <person name="Heitman J."/>
            <person name="Sun S."/>
            <person name="Springer D."/>
            <person name="Dromer F."/>
            <person name="Young S.K."/>
            <person name="Zeng Q."/>
            <person name="Gargeya S."/>
            <person name="Fitzgerald M."/>
            <person name="Abouelleil A."/>
            <person name="Alvarado L."/>
            <person name="Berlin A.M."/>
            <person name="Chapman S.B."/>
            <person name="Dewar J."/>
            <person name="Goldberg J."/>
            <person name="Griggs A."/>
            <person name="Gujja S."/>
            <person name="Hansen M."/>
            <person name="Howarth C."/>
            <person name="Imamovic A."/>
            <person name="Larimer J."/>
            <person name="McCowan C."/>
            <person name="Murphy C."/>
            <person name="Pearson M."/>
            <person name="Priest M."/>
            <person name="Roberts A."/>
            <person name="Saif S."/>
            <person name="Shea T."/>
            <person name="Sykes S."/>
            <person name="Wortman J."/>
            <person name="Nusbaum C."/>
            <person name="Birren B."/>
        </authorList>
    </citation>
    <scope>NUCLEOTIDE SEQUENCE [LARGE SCALE GENOMIC DNA]</scope>
    <source>
        <strain evidence="11">CBS 10737</strain>
    </source>
</reference>
<evidence type="ECO:0000256" key="5">
    <source>
        <dbReference type="ARBA" id="ARBA00023163"/>
    </source>
</evidence>
<dbReference type="EMBL" id="KI894013">
    <property type="protein sequence ID" value="OCF48628.1"/>
    <property type="molecule type" value="Genomic_DNA"/>
</dbReference>
<feature type="compositionally biased region" description="Low complexity" evidence="10">
    <location>
        <begin position="11"/>
        <end position="20"/>
    </location>
</feature>
<dbReference type="InterPro" id="IPR019258">
    <property type="entry name" value="Mediator_Med4"/>
</dbReference>
<keyword evidence="5 8" id="KW-0804">Transcription</keyword>
<keyword evidence="8" id="KW-0010">Activator</keyword>
<evidence type="ECO:0000313" key="12">
    <source>
        <dbReference type="EMBL" id="WWC73084.1"/>
    </source>
</evidence>
<dbReference type="STRING" id="1296096.A0A1B9HZG6"/>
<gene>
    <name evidence="8" type="primary">MED4</name>
    <name evidence="11" type="ORF">I206_05408</name>
    <name evidence="12" type="ORF">I206_107049</name>
</gene>
<sequence length="261" mass="29533">MVNEPFDVNQSSSSSSSSNSLPPRQALLQNLTTQSILLSQLFNIFSNNLNLNSNDNNNNNNNNIIQNNNNIEQIYTGLKLSTLDLSNLIKDSNKHQKEYLNLIFKKKKIEILENKIKFLIKNLENGRLQLENMIEIGKKMKISIEQSEKNIIQVPSLLAQSQRLAKYSSAPISNLMSNIDKNQFQPWPNEMMMRMGLLFQMGGNEGMGGMGKKGKLGDEIQSTDNAIEQPQNTIIHEEPARRYDPNAVFTLDLNSDDSDDD</sequence>
<dbReference type="GO" id="GO:0070847">
    <property type="term" value="C:core mediator complex"/>
    <property type="evidence" value="ECO:0007669"/>
    <property type="project" value="TreeGrafter"/>
</dbReference>
<evidence type="ECO:0000256" key="1">
    <source>
        <dbReference type="ARBA" id="ARBA00004123"/>
    </source>
</evidence>
<evidence type="ECO:0000256" key="9">
    <source>
        <dbReference type="SAM" id="Coils"/>
    </source>
</evidence>
<evidence type="ECO:0000256" key="7">
    <source>
        <dbReference type="ARBA" id="ARBA00031257"/>
    </source>
</evidence>
<keyword evidence="13" id="KW-1185">Reference proteome</keyword>
<protein>
    <recommendedName>
        <fullName evidence="3 8">Mediator of RNA polymerase II transcription subunit 4</fullName>
    </recommendedName>
    <alternativeName>
        <fullName evidence="7 8">Mediator complex subunit 4</fullName>
    </alternativeName>
</protein>
<evidence type="ECO:0000256" key="10">
    <source>
        <dbReference type="SAM" id="MobiDB-lite"/>
    </source>
</evidence>
<comment type="subcellular location">
    <subcellularLocation>
        <location evidence="1 8">Nucleus</location>
    </subcellularLocation>
</comment>
<dbReference type="GeneID" id="30173777"/>
<evidence type="ECO:0000256" key="3">
    <source>
        <dbReference type="ARBA" id="ARBA00020629"/>
    </source>
</evidence>
<proteinExistence type="inferred from homology"/>
<dbReference type="EMBL" id="CP144528">
    <property type="protein sequence ID" value="WWC73084.1"/>
    <property type="molecule type" value="Genomic_DNA"/>
</dbReference>
<feature type="region of interest" description="Disordered" evidence="10">
    <location>
        <begin position="1"/>
        <end position="22"/>
    </location>
</feature>
<name>A0A1B9HZG6_9TREE</name>
<feature type="coiled-coil region" evidence="9">
    <location>
        <begin position="102"/>
        <end position="129"/>
    </location>
</feature>
<dbReference type="Proteomes" id="UP000094020">
    <property type="component" value="Chromosome 10"/>
</dbReference>
<comment type="similarity">
    <text evidence="2 8">Belongs to the Mediator complex subunit 4 family.</text>
</comment>
<dbReference type="OrthoDB" id="1929813at2759"/>
<comment type="subunit">
    <text evidence="8">Component of the Mediator complex.</text>
</comment>
<dbReference type="GO" id="GO:0003712">
    <property type="term" value="F:transcription coregulator activity"/>
    <property type="evidence" value="ECO:0007669"/>
    <property type="project" value="InterPro"/>
</dbReference>
<evidence type="ECO:0000256" key="6">
    <source>
        <dbReference type="ARBA" id="ARBA00023242"/>
    </source>
</evidence>
<evidence type="ECO:0000256" key="4">
    <source>
        <dbReference type="ARBA" id="ARBA00023015"/>
    </source>
</evidence>
<dbReference type="PANTHER" id="PTHR13208:SF2">
    <property type="entry name" value="MEDIATOR OF RNA POLYMERASE II TRANSCRIPTION SUBUNIT 4"/>
    <property type="match status" value="1"/>
</dbReference>
<evidence type="ECO:0000256" key="8">
    <source>
        <dbReference type="RuleBase" id="RU364141"/>
    </source>
</evidence>